<sequence length="1086" mass="120752">MASENNPLPQFRSSCLPSATSSLLPPLIPYSFFLFKAPVGHCQLLLWRSCSVGCQLACMGTKVHSKSYFPGYYSMRDLNEDANTGSWSLFYEDRMLKNGQCYNGFTSRLIDGYSGYDKEILKQTMLHHEAVFRRQVSELHRLYRVQRDLMNELHKKEICKFPKSNPHSNQFSSRVPLEDFNKTWQVPGLPMMNSSSSGLSISANDRQQSSLNFFKEISMSLPPSLTQIGNAKKCETLEHKQKNSSRKSFDLQLPADEYIDSDDGEGNGERKYNEVSSEVPYGFSSTAGVKVENDVKLSLGTRGENKQLQETHCLADLNEPVQEMGNDELELSASVKLFGTRPWHEDSEGRRRSGDSSQRDFFQSNDKTRDYGCPSNLFHADNEGTKPGWLAYNQESGLPNAMMKSPFPSVLSQEKYNTSSELRHLALKKGQELPSFLASDQSKKESWFKENTTSNFVESAAYARHGLFNCIPPSCDANAAVSSSISSLKKSTPGVNLKPVGAQGLPCFGGSSTLDVLSKTSNLSIHEPSFTTEKWDLNSSLRSHPCIGNICSHSYASNERFQFESFVSCNKSNLDDGAHSGYEQIDGRGPAKCFKSMDCSDVKSEKDMNLNLCLSKASQDGFTSKELVVIDDDGKRKDLSTVPTWLRTKIENHQHKSEQKELGGSHRLMQNFISAQYSKETDVQKMEVADSPNVKKILGFSLPDRPQTSKEPSGFSLSASLQEPSDTVNLKDCVKNNNASQTDSQLPLVSGRPKLERNSSSMGFRYDINLNSTVAACKEPINPLEISCKIDVEVPIASSLPRTVTMIRAQIDLEVPVVEEVSGKEYAGDSSHVLHEDQDSEETLARTAAEAILSISSVVNFCSEYGSNCVTSSVIDSLGWFADIVSSKAIDLEGTVNASKRRIDADQGVSCDEDSDYFESMTLKLTETNLSEYCVKSWIRETPKEEETTRTPLLTRPRKGHRRGRQRRDFQRDILPGLSSLSRHEVTEDLQTIGGLMRASGCSWQMGLARRNSRNGWNSPGRGRRRQRVSNAVVPAPAPEPTAAPPRQPTNSEVEAEGISLQGWGKTTRRARRQRYPTGNVAALLT</sequence>
<evidence type="ECO:0000313" key="2">
    <source>
        <dbReference type="EMBL" id="KAG9439725.1"/>
    </source>
</evidence>
<reference evidence="2 3" key="1">
    <citation type="submission" date="2021-07" db="EMBL/GenBank/DDBJ databases">
        <title>The Aristolochia fimbriata genome: insights into angiosperm evolution, floral development and chemical biosynthesis.</title>
        <authorList>
            <person name="Jiao Y."/>
        </authorList>
    </citation>
    <scope>NUCLEOTIDE SEQUENCE [LARGE SCALE GENOMIC DNA]</scope>
    <source>
        <strain evidence="2">IBCAS-2021</strain>
        <tissue evidence="2">Leaf</tissue>
    </source>
</reference>
<feature type="region of interest" description="Disordered" evidence="1">
    <location>
        <begin position="698"/>
        <end position="721"/>
    </location>
</feature>
<feature type="compositionally biased region" description="Basic residues" evidence="1">
    <location>
        <begin position="956"/>
        <end position="966"/>
    </location>
</feature>
<dbReference type="EMBL" id="JAINDJ010000008">
    <property type="protein sequence ID" value="KAG9439725.1"/>
    <property type="molecule type" value="Genomic_DNA"/>
</dbReference>
<comment type="caution">
    <text evidence="2">The sequence shown here is derived from an EMBL/GenBank/DDBJ whole genome shotgun (WGS) entry which is preliminary data.</text>
</comment>
<feature type="region of interest" description="Disordered" evidence="1">
    <location>
        <begin position="1011"/>
        <end position="1086"/>
    </location>
</feature>
<feature type="region of interest" description="Disordered" evidence="1">
    <location>
        <begin position="945"/>
        <end position="976"/>
    </location>
</feature>
<feature type="compositionally biased region" description="Pro residues" evidence="1">
    <location>
        <begin position="1036"/>
        <end position="1048"/>
    </location>
</feature>
<dbReference type="AlphaFoldDB" id="A0AAV7DT14"/>
<feature type="compositionally biased region" description="Polar residues" evidence="1">
    <location>
        <begin position="709"/>
        <end position="721"/>
    </location>
</feature>
<dbReference type="Pfam" id="PF05904">
    <property type="entry name" value="DUF863"/>
    <property type="match status" value="1"/>
</dbReference>
<feature type="compositionally biased region" description="Basic and acidic residues" evidence="1">
    <location>
        <begin position="342"/>
        <end position="358"/>
    </location>
</feature>
<protein>
    <submittedName>
        <fullName evidence="2">Uncharacterized protein</fullName>
    </submittedName>
</protein>
<evidence type="ECO:0000256" key="1">
    <source>
        <dbReference type="SAM" id="MobiDB-lite"/>
    </source>
</evidence>
<dbReference type="PANTHER" id="PTHR33167">
    <property type="entry name" value="TRANSCRIPTION FACTOR, PUTATIVE (DUF863)-RELATED"/>
    <property type="match status" value="1"/>
</dbReference>
<keyword evidence="3" id="KW-1185">Reference proteome</keyword>
<gene>
    <name evidence="2" type="ORF">H6P81_019890</name>
</gene>
<evidence type="ECO:0000313" key="3">
    <source>
        <dbReference type="Proteomes" id="UP000825729"/>
    </source>
</evidence>
<feature type="region of interest" description="Disordered" evidence="1">
    <location>
        <begin position="342"/>
        <end position="379"/>
    </location>
</feature>
<proteinExistence type="predicted"/>
<feature type="region of interest" description="Disordered" evidence="1">
    <location>
        <begin position="237"/>
        <end position="272"/>
    </location>
</feature>
<accession>A0AAV7DT14</accession>
<name>A0AAV7DT14_ARIFI</name>
<organism evidence="2 3">
    <name type="scientific">Aristolochia fimbriata</name>
    <name type="common">White veined hardy Dutchman's pipe vine</name>
    <dbReference type="NCBI Taxonomy" id="158543"/>
    <lineage>
        <taxon>Eukaryota</taxon>
        <taxon>Viridiplantae</taxon>
        <taxon>Streptophyta</taxon>
        <taxon>Embryophyta</taxon>
        <taxon>Tracheophyta</taxon>
        <taxon>Spermatophyta</taxon>
        <taxon>Magnoliopsida</taxon>
        <taxon>Magnoliidae</taxon>
        <taxon>Piperales</taxon>
        <taxon>Aristolochiaceae</taxon>
        <taxon>Aristolochia</taxon>
    </lineage>
</organism>
<feature type="compositionally biased region" description="Acidic residues" evidence="1">
    <location>
        <begin position="257"/>
        <end position="266"/>
    </location>
</feature>
<dbReference type="Proteomes" id="UP000825729">
    <property type="component" value="Unassembled WGS sequence"/>
</dbReference>
<dbReference type="PANTHER" id="PTHR33167:SF4">
    <property type="entry name" value="TRANSCRIPTION FACTOR, PUTATIVE (DUF863)-RELATED"/>
    <property type="match status" value="1"/>
</dbReference>
<dbReference type="InterPro" id="IPR008581">
    <property type="entry name" value="DUF863_pln"/>
</dbReference>